<sequence>MTRETVVSSTHLSVHTMPDWLRAEHNHILNGSTSGGGPAVRRSVRGTSVASRQPKESSINRTSRSARHTVRFRGRLWKRVFRRNFEALLSAFMRDVCEGTGLYMKDIRDVDVQFLDVLVFTLLINHTQASHDMHDVHSCLKSYAYPRTMALYPMR</sequence>
<dbReference type="Pfam" id="PF23398">
    <property type="entry name" value="FAZ1_cons"/>
    <property type="match status" value="1"/>
</dbReference>
<feature type="compositionally biased region" description="Polar residues" evidence="1">
    <location>
        <begin position="45"/>
        <end position="63"/>
    </location>
</feature>
<organism evidence="3">
    <name type="scientific">Trypanosoma vivax (strain Y486)</name>
    <dbReference type="NCBI Taxonomy" id="1055687"/>
    <lineage>
        <taxon>Eukaryota</taxon>
        <taxon>Discoba</taxon>
        <taxon>Euglenozoa</taxon>
        <taxon>Kinetoplastea</taxon>
        <taxon>Metakinetoplastina</taxon>
        <taxon>Trypanosomatida</taxon>
        <taxon>Trypanosomatidae</taxon>
        <taxon>Trypanosoma</taxon>
        <taxon>Duttonella</taxon>
    </lineage>
</organism>
<dbReference type="AlphaFoldDB" id="G0U1V3"/>
<feature type="domain" description="Flagellar attachment zone protein 1 conserved" evidence="2">
    <location>
        <begin position="67"/>
        <end position="153"/>
    </location>
</feature>
<evidence type="ECO:0000313" key="3">
    <source>
        <dbReference type="EMBL" id="CCC50252.1"/>
    </source>
</evidence>
<proteinExistence type="predicted"/>
<feature type="region of interest" description="Disordered" evidence="1">
    <location>
        <begin position="28"/>
        <end position="65"/>
    </location>
</feature>
<gene>
    <name evidence="3" type="ORF">TVY486_0900750</name>
</gene>
<name>G0U1V3_TRYVY</name>
<protein>
    <recommendedName>
        <fullName evidence="2">Flagellar attachment zone protein 1 conserved domain-containing protein</fullName>
    </recommendedName>
</protein>
<evidence type="ECO:0000259" key="2">
    <source>
        <dbReference type="Pfam" id="PF23398"/>
    </source>
</evidence>
<dbReference type="InterPro" id="IPR056614">
    <property type="entry name" value="FAZ1_cons"/>
</dbReference>
<evidence type="ECO:0000256" key="1">
    <source>
        <dbReference type="SAM" id="MobiDB-lite"/>
    </source>
</evidence>
<dbReference type="VEuPathDB" id="TriTrypDB:TvY486_0900750"/>
<reference evidence="3" key="1">
    <citation type="journal article" date="2012" name="Proc. Natl. Acad. Sci. U.S.A.">
        <title>Antigenic diversity is generated by distinct evolutionary mechanisms in African trypanosome species.</title>
        <authorList>
            <person name="Jackson A.P."/>
            <person name="Berry A."/>
            <person name="Aslett M."/>
            <person name="Allison H.C."/>
            <person name="Burton P."/>
            <person name="Vavrova-Anderson J."/>
            <person name="Brown R."/>
            <person name="Browne H."/>
            <person name="Corton N."/>
            <person name="Hauser H."/>
            <person name="Gamble J."/>
            <person name="Gilderthorp R."/>
            <person name="Marcello L."/>
            <person name="McQuillan J."/>
            <person name="Otto T.D."/>
            <person name="Quail M.A."/>
            <person name="Sanders M.J."/>
            <person name="van Tonder A."/>
            <person name="Ginger M.L."/>
            <person name="Field M.C."/>
            <person name="Barry J.D."/>
            <person name="Hertz-Fowler C."/>
            <person name="Berriman M."/>
        </authorList>
    </citation>
    <scope>NUCLEOTIDE SEQUENCE</scope>
    <source>
        <strain evidence="3">Y486</strain>
    </source>
</reference>
<dbReference type="EMBL" id="HE573025">
    <property type="protein sequence ID" value="CCC50252.1"/>
    <property type="molecule type" value="Genomic_DNA"/>
</dbReference>
<accession>G0U1V3</accession>